<dbReference type="EMBL" id="CM042883">
    <property type="protein sequence ID" value="KAI4373880.1"/>
    <property type="molecule type" value="Genomic_DNA"/>
</dbReference>
<gene>
    <name evidence="1" type="ORF">MLD38_011944</name>
</gene>
<accession>A0ACB9R5A7</accession>
<comment type="caution">
    <text evidence="1">The sequence shown here is derived from an EMBL/GenBank/DDBJ whole genome shotgun (WGS) entry which is preliminary data.</text>
</comment>
<sequence length="121" mass="13285">MVTSFQAFRSTFHGNWGNSIQGEDHGALSRSSRVRVVSPRPVRVQPVMKNVNEGKGVFAPAVVIVRNLIGKKRFNQIRGKAIAVHSQVITEFCKSIGADGKQRQGLIRLAKKNGEMLGFLA</sequence>
<reference evidence="2" key="1">
    <citation type="journal article" date="2023" name="Front. Plant Sci.">
        <title>Chromosomal-level genome assembly of Melastoma candidum provides insights into trichome evolution.</title>
        <authorList>
            <person name="Zhong Y."/>
            <person name="Wu W."/>
            <person name="Sun C."/>
            <person name="Zou P."/>
            <person name="Liu Y."/>
            <person name="Dai S."/>
            <person name="Zhou R."/>
        </authorList>
    </citation>
    <scope>NUCLEOTIDE SEQUENCE [LARGE SCALE GENOMIC DNA]</scope>
</reference>
<dbReference type="Proteomes" id="UP001057402">
    <property type="component" value="Chromosome 4"/>
</dbReference>
<protein>
    <submittedName>
        <fullName evidence="1">Uncharacterized protein</fullName>
    </submittedName>
</protein>
<proteinExistence type="predicted"/>
<organism evidence="1 2">
    <name type="scientific">Melastoma candidum</name>
    <dbReference type="NCBI Taxonomy" id="119954"/>
    <lineage>
        <taxon>Eukaryota</taxon>
        <taxon>Viridiplantae</taxon>
        <taxon>Streptophyta</taxon>
        <taxon>Embryophyta</taxon>
        <taxon>Tracheophyta</taxon>
        <taxon>Spermatophyta</taxon>
        <taxon>Magnoliopsida</taxon>
        <taxon>eudicotyledons</taxon>
        <taxon>Gunneridae</taxon>
        <taxon>Pentapetalae</taxon>
        <taxon>rosids</taxon>
        <taxon>malvids</taxon>
        <taxon>Myrtales</taxon>
        <taxon>Melastomataceae</taxon>
        <taxon>Melastomatoideae</taxon>
        <taxon>Melastomateae</taxon>
        <taxon>Melastoma</taxon>
    </lineage>
</organism>
<keyword evidence="2" id="KW-1185">Reference proteome</keyword>
<name>A0ACB9R5A7_9MYRT</name>
<evidence type="ECO:0000313" key="2">
    <source>
        <dbReference type="Proteomes" id="UP001057402"/>
    </source>
</evidence>
<evidence type="ECO:0000313" key="1">
    <source>
        <dbReference type="EMBL" id="KAI4373880.1"/>
    </source>
</evidence>